<protein>
    <submittedName>
        <fullName evidence="2">Iron-regulated membrane protein</fullName>
    </submittedName>
</protein>
<feature type="transmembrane region" description="Helical" evidence="1">
    <location>
        <begin position="197"/>
        <end position="216"/>
    </location>
</feature>
<dbReference type="PANTHER" id="PTHR34219">
    <property type="entry name" value="IRON-REGULATED INNER MEMBRANE PROTEIN-RELATED"/>
    <property type="match status" value="1"/>
</dbReference>
<name>A0ABT1H9U0_9NOCA</name>
<dbReference type="Pfam" id="PF03929">
    <property type="entry name" value="PepSY_TM"/>
    <property type="match status" value="1"/>
</dbReference>
<evidence type="ECO:0000256" key="1">
    <source>
        <dbReference type="SAM" id="Phobius"/>
    </source>
</evidence>
<reference evidence="2 3" key="1">
    <citation type="submission" date="2022-06" db="EMBL/GenBank/DDBJ databases">
        <title>Genomic Encyclopedia of Archaeal and Bacterial Type Strains, Phase II (KMG-II): from individual species to whole genera.</title>
        <authorList>
            <person name="Goeker M."/>
        </authorList>
    </citation>
    <scope>NUCLEOTIDE SEQUENCE [LARGE SCALE GENOMIC DNA]</scope>
    <source>
        <strain evidence="2 3">DSM 44693</strain>
    </source>
</reference>
<proteinExistence type="predicted"/>
<comment type="caution">
    <text evidence="2">The sequence shown here is derived from an EMBL/GenBank/DDBJ whole genome shotgun (WGS) entry which is preliminary data.</text>
</comment>
<evidence type="ECO:0000313" key="3">
    <source>
        <dbReference type="Proteomes" id="UP001206895"/>
    </source>
</evidence>
<dbReference type="RefSeq" id="WP_253659487.1">
    <property type="nucleotide sequence ID" value="NZ_BAAAJQ010000001.1"/>
</dbReference>
<evidence type="ECO:0000313" key="2">
    <source>
        <dbReference type="EMBL" id="MCP2174423.1"/>
    </source>
</evidence>
<feature type="transmembrane region" description="Helical" evidence="1">
    <location>
        <begin position="150"/>
        <end position="176"/>
    </location>
</feature>
<dbReference type="InterPro" id="IPR005625">
    <property type="entry name" value="PepSY-ass_TM"/>
</dbReference>
<sequence length="408" mass="43179">MLAHRWSSLVLGLVLVVVCTTGASLVYAPELLRATNSDLFASTAAERPVGFAAAFDAVRAADPGFATSYASEKDGVYVLFSDDATSNEAYFVDAGTGAINGHGDIYGGVIGFGVNVHDCGLTCEAYPGYLPWLNEASPLAGFAATADMTWGGLILAGTGLLLLVLAISGFVLWWPGIRKWRHGFRVRLGRGRFARDYDLHNVIGIVAAPALLVWALTGMNFEIPAVTDLWYSTTGGTAAADDAYEMEPSGTTGPGITLAAASAAATSAFPGSVVTAVTLPADTDGYYGFTLLDRGPDGTDADLWAHSPTYHGNRSVGVDAHDATDVKVMSGTPDGLSTEIIEQWAQPMLHYGVSVNPWWRSLWFLFGLTPLMLMITGVSTWLFRRGTTKRKKQARAARDAGRSAPAGA</sequence>
<gene>
    <name evidence="2" type="ORF">LX13_000230</name>
</gene>
<organism evidence="2 3">
    <name type="scientific">Williamsia maris</name>
    <dbReference type="NCBI Taxonomy" id="72806"/>
    <lineage>
        <taxon>Bacteria</taxon>
        <taxon>Bacillati</taxon>
        <taxon>Actinomycetota</taxon>
        <taxon>Actinomycetes</taxon>
        <taxon>Mycobacteriales</taxon>
        <taxon>Nocardiaceae</taxon>
        <taxon>Williamsia</taxon>
    </lineage>
</organism>
<keyword evidence="1" id="KW-1133">Transmembrane helix</keyword>
<dbReference type="EMBL" id="JAMTCJ010000001">
    <property type="protein sequence ID" value="MCP2174423.1"/>
    <property type="molecule type" value="Genomic_DNA"/>
</dbReference>
<accession>A0ABT1H9U0</accession>
<dbReference type="Proteomes" id="UP001206895">
    <property type="component" value="Unassembled WGS sequence"/>
</dbReference>
<keyword evidence="1" id="KW-0812">Transmembrane</keyword>
<feature type="transmembrane region" description="Helical" evidence="1">
    <location>
        <begin position="362"/>
        <end position="383"/>
    </location>
</feature>
<keyword evidence="1" id="KW-0472">Membrane</keyword>
<keyword evidence="3" id="KW-1185">Reference proteome</keyword>